<accession>D6GTC7</accession>
<dbReference type="Proteomes" id="UP000007468">
    <property type="component" value="Chromosome"/>
</dbReference>
<reference evidence="2" key="1">
    <citation type="submission" date="2010-12" db="EMBL/GenBank/DDBJ databases">
        <title>The genome sequence of Filifactor alocis strain ATCC 35896.</title>
        <authorList>
            <consortium name="The Broad Institute Genome Sequencing Platform"/>
            <person name="Ward D."/>
            <person name="Earl A."/>
            <person name="Feldgarden M."/>
            <person name="Young S.K."/>
            <person name="Gargeya S."/>
            <person name="Zeng Q."/>
            <person name="Alvarado L."/>
            <person name="Berlin A."/>
            <person name="Bochicchio J."/>
            <person name="Chapman S.B."/>
            <person name="Chen Z."/>
            <person name="Freedman E."/>
            <person name="Gellesch M."/>
            <person name="Goldberg J."/>
            <person name="Griggs A."/>
            <person name="Gujja S."/>
            <person name="Heilman E."/>
            <person name="Heiman D."/>
            <person name="Howarth C."/>
            <person name="Mehta T."/>
            <person name="Neiman D."/>
            <person name="Pearson M."/>
            <person name="Roberts A."/>
            <person name="Saif S."/>
            <person name="Shea T."/>
            <person name="Shenoy N."/>
            <person name="Sisk P."/>
            <person name="Stolte C."/>
            <person name="Sykes S."/>
            <person name="White J."/>
            <person name="Yandava C."/>
            <person name="Izard J."/>
            <person name="Blanton J.M."/>
            <person name="Baranova O.V."/>
            <person name="Tanner A.C."/>
            <person name="Dewhirst F.E."/>
            <person name="Haas B."/>
            <person name="Nusbaum C."/>
            <person name="Birren B."/>
        </authorList>
    </citation>
    <scope>NUCLEOTIDE SEQUENCE [LARGE SCALE GENOMIC DNA]</scope>
    <source>
        <strain evidence="2">ATCC 35896 / D40 B5</strain>
    </source>
</reference>
<dbReference type="AlphaFoldDB" id="D6GTC7"/>
<proteinExistence type="predicted"/>
<dbReference type="KEGG" id="faa:HMPREF0389_01365"/>
<evidence type="ECO:0000313" key="2">
    <source>
        <dbReference type="Proteomes" id="UP000007468"/>
    </source>
</evidence>
<dbReference type="eggNOG" id="ENOG5031QTZ">
    <property type="taxonomic scope" value="Bacteria"/>
</dbReference>
<dbReference type="PATRIC" id="fig|546269.5.peg.991"/>
<keyword evidence="2" id="KW-1185">Reference proteome</keyword>
<sequence length="170" mass="20421">MEITKMNIILKNTPETYKKMVDEIIPPLLELLQELTLLEEEIFKRNHELDVEKSILNIPSNQIHPKWKELMTEYENRFEEMITGKVSENLMSKGYATHYGNPSEYFYVNHDDFLLEFTMQQADMAVIVIHYQGAVDMKHKFMIRLINKKWLVDEKYYGFEDETLWYEDSI</sequence>
<protein>
    <submittedName>
        <fullName evidence="1">Uncharacterized protein</fullName>
    </submittedName>
</protein>
<evidence type="ECO:0000313" key="1">
    <source>
        <dbReference type="EMBL" id="EFE27734.1"/>
    </source>
</evidence>
<organism evidence="1 2">
    <name type="scientific">Filifactor alocis (strain ATCC 35896 / CCUG 47790 / D40 B5)</name>
    <name type="common">Fusobacterium alocis</name>
    <dbReference type="NCBI Taxonomy" id="546269"/>
    <lineage>
        <taxon>Bacteria</taxon>
        <taxon>Bacillati</taxon>
        <taxon>Bacillota</taxon>
        <taxon>Clostridia</taxon>
        <taxon>Peptostreptococcales</taxon>
        <taxon>Filifactoraceae</taxon>
        <taxon>Filifactor</taxon>
    </lineage>
</organism>
<dbReference type="EMBL" id="CP002390">
    <property type="protein sequence ID" value="EFE27734.1"/>
    <property type="molecule type" value="Genomic_DNA"/>
</dbReference>
<gene>
    <name evidence="1" type="ordered locus">HMPREF0389_01365</name>
</gene>
<name>D6GTC7_FILAD</name>